<evidence type="ECO:0000256" key="1">
    <source>
        <dbReference type="SAM" id="SignalP"/>
    </source>
</evidence>
<keyword evidence="1" id="KW-0732">Signal</keyword>
<dbReference type="EMBL" id="MU002490">
    <property type="protein sequence ID" value="KAF2786325.1"/>
    <property type="molecule type" value="Genomic_DNA"/>
</dbReference>
<organism evidence="2 3">
    <name type="scientific">Melanomma pulvis-pyrius CBS 109.77</name>
    <dbReference type="NCBI Taxonomy" id="1314802"/>
    <lineage>
        <taxon>Eukaryota</taxon>
        <taxon>Fungi</taxon>
        <taxon>Dikarya</taxon>
        <taxon>Ascomycota</taxon>
        <taxon>Pezizomycotina</taxon>
        <taxon>Dothideomycetes</taxon>
        <taxon>Pleosporomycetidae</taxon>
        <taxon>Pleosporales</taxon>
        <taxon>Melanommataceae</taxon>
        <taxon>Melanomma</taxon>
    </lineage>
</organism>
<proteinExistence type="predicted"/>
<gene>
    <name evidence="2" type="ORF">K505DRAFT_368327</name>
</gene>
<feature type="signal peptide" evidence="1">
    <location>
        <begin position="1"/>
        <end position="19"/>
    </location>
</feature>
<keyword evidence="3" id="KW-1185">Reference proteome</keyword>
<evidence type="ECO:0000313" key="3">
    <source>
        <dbReference type="Proteomes" id="UP000799757"/>
    </source>
</evidence>
<name>A0A6A6WR02_9PLEO</name>
<sequence length="50" mass="5109">MQFSTIIATVLSFALLASAAPVAVNEARQEGNHGMCVSSVNGQVSEIVGC</sequence>
<reference evidence="2" key="1">
    <citation type="journal article" date="2020" name="Stud. Mycol.">
        <title>101 Dothideomycetes genomes: a test case for predicting lifestyles and emergence of pathogens.</title>
        <authorList>
            <person name="Haridas S."/>
            <person name="Albert R."/>
            <person name="Binder M."/>
            <person name="Bloem J."/>
            <person name="Labutti K."/>
            <person name="Salamov A."/>
            <person name="Andreopoulos B."/>
            <person name="Baker S."/>
            <person name="Barry K."/>
            <person name="Bills G."/>
            <person name="Bluhm B."/>
            <person name="Cannon C."/>
            <person name="Castanera R."/>
            <person name="Culley D."/>
            <person name="Daum C."/>
            <person name="Ezra D."/>
            <person name="Gonzalez J."/>
            <person name="Henrissat B."/>
            <person name="Kuo A."/>
            <person name="Liang C."/>
            <person name="Lipzen A."/>
            <person name="Lutzoni F."/>
            <person name="Magnuson J."/>
            <person name="Mondo S."/>
            <person name="Nolan M."/>
            <person name="Ohm R."/>
            <person name="Pangilinan J."/>
            <person name="Park H.-J."/>
            <person name="Ramirez L."/>
            <person name="Alfaro M."/>
            <person name="Sun H."/>
            <person name="Tritt A."/>
            <person name="Yoshinaga Y."/>
            <person name="Zwiers L.-H."/>
            <person name="Turgeon B."/>
            <person name="Goodwin S."/>
            <person name="Spatafora J."/>
            <person name="Crous P."/>
            <person name="Grigoriev I."/>
        </authorList>
    </citation>
    <scope>NUCLEOTIDE SEQUENCE</scope>
    <source>
        <strain evidence="2">CBS 109.77</strain>
    </source>
</reference>
<feature type="chain" id="PRO_5025498547" evidence="1">
    <location>
        <begin position="20"/>
        <end position="50"/>
    </location>
</feature>
<evidence type="ECO:0000313" key="2">
    <source>
        <dbReference type="EMBL" id="KAF2786325.1"/>
    </source>
</evidence>
<dbReference type="AlphaFoldDB" id="A0A6A6WR02"/>
<dbReference type="OrthoDB" id="3772259at2759"/>
<accession>A0A6A6WR02</accession>
<dbReference type="Proteomes" id="UP000799757">
    <property type="component" value="Unassembled WGS sequence"/>
</dbReference>
<protein>
    <submittedName>
        <fullName evidence="2">Uncharacterized protein</fullName>
    </submittedName>
</protein>